<dbReference type="GO" id="GO:0005886">
    <property type="term" value="C:plasma membrane"/>
    <property type="evidence" value="ECO:0007669"/>
    <property type="project" value="UniProtKB-SubCell"/>
</dbReference>
<feature type="compositionally biased region" description="Basic and acidic residues" evidence="6">
    <location>
        <begin position="96"/>
        <end position="110"/>
    </location>
</feature>
<organism evidence="8 9">
    <name type="scientific">Gandjariella thermophila</name>
    <dbReference type="NCBI Taxonomy" id="1931992"/>
    <lineage>
        <taxon>Bacteria</taxon>
        <taxon>Bacillati</taxon>
        <taxon>Actinomycetota</taxon>
        <taxon>Actinomycetes</taxon>
        <taxon>Pseudonocardiales</taxon>
        <taxon>Pseudonocardiaceae</taxon>
        <taxon>Gandjariella</taxon>
    </lineage>
</organism>
<dbReference type="Pfam" id="PF01810">
    <property type="entry name" value="LysE"/>
    <property type="match status" value="1"/>
</dbReference>
<name>A0A4D4J744_9PSEU</name>
<dbReference type="OrthoDB" id="3175972at2"/>
<keyword evidence="9" id="KW-1185">Reference proteome</keyword>
<protein>
    <submittedName>
        <fullName evidence="8">Threonine transporter RhtB</fullName>
    </submittedName>
</protein>
<evidence type="ECO:0000313" key="9">
    <source>
        <dbReference type="Proteomes" id="UP000298860"/>
    </source>
</evidence>
<evidence type="ECO:0000256" key="5">
    <source>
        <dbReference type="ARBA" id="ARBA00023136"/>
    </source>
</evidence>
<feature type="transmembrane region" description="Helical" evidence="7">
    <location>
        <begin position="139"/>
        <end position="160"/>
    </location>
</feature>
<dbReference type="RefSeq" id="WP_137813950.1">
    <property type="nucleotide sequence ID" value="NZ_BJFL01000010.1"/>
</dbReference>
<feature type="transmembrane region" description="Helical" evidence="7">
    <location>
        <begin position="39"/>
        <end position="63"/>
    </location>
</feature>
<sequence length="231" mass="24529">MDVVSPAFVATCVLVVMSPGPSLAVIIDQTLRAGRPAGLVAVTGNTSGLVFWAFASVLGLTALVRTSELAFLALKIAGAGYLCWLGVQSLRRSRRHGTERARPHAADQTRRHGTAQVWAREREPERGPRRILGAYRAGLLTNLSNPKAAVLYLALFPQFLPAHGGTVGQTAALAVVQMAISATWYTLVVLAVGVVRRLLARPAVRARLDQVTGLVLVGLGIRLATLTRAAV</sequence>
<evidence type="ECO:0000256" key="4">
    <source>
        <dbReference type="ARBA" id="ARBA00022989"/>
    </source>
</evidence>
<feature type="transmembrane region" description="Helical" evidence="7">
    <location>
        <begin position="69"/>
        <end position="87"/>
    </location>
</feature>
<dbReference type="PANTHER" id="PTHR30086:SF20">
    <property type="entry name" value="ARGININE EXPORTER PROTEIN ARGO-RELATED"/>
    <property type="match status" value="1"/>
</dbReference>
<evidence type="ECO:0000256" key="2">
    <source>
        <dbReference type="ARBA" id="ARBA00022475"/>
    </source>
</evidence>
<evidence type="ECO:0000313" key="8">
    <source>
        <dbReference type="EMBL" id="GDY30830.1"/>
    </source>
</evidence>
<dbReference type="Proteomes" id="UP000298860">
    <property type="component" value="Unassembled WGS sequence"/>
</dbReference>
<comment type="subcellular location">
    <subcellularLocation>
        <location evidence="1">Cell membrane</location>
        <topology evidence="1">Multi-pass membrane protein</topology>
    </subcellularLocation>
</comment>
<keyword evidence="5 7" id="KW-0472">Membrane</keyword>
<evidence type="ECO:0000256" key="1">
    <source>
        <dbReference type="ARBA" id="ARBA00004651"/>
    </source>
</evidence>
<accession>A0A4D4J744</accession>
<feature type="transmembrane region" description="Helical" evidence="7">
    <location>
        <begin position="6"/>
        <end position="27"/>
    </location>
</feature>
<evidence type="ECO:0000256" key="7">
    <source>
        <dbReference type="SAM" id="Phobius"/>
    </source>
</evidence>
<gene>
    <name evidence="8" type="ORF">GTS_24630</name>
</gene>
<dbReference type="EMBL" id="BJFL01000010">
    <property type="protein sequence ID" value="GDY30830.1"/>
    <property type="molecule type" value="Genomic_DNA"/>
</dbReference>
<proteinExistence type="predicted"/>
<keyword evidence="4 7" id="KW-1133">Transmembrane helix</keyword>
<reference evidence="9" key="1">
    <citation type="submission" date="2019-04" db="EMBL/GenBank/DDBJ databases">
        <title>Draft genome sequence of Pseudonocardiaceae bacterium SL3-2-4.</title>
        <authorList>
            <person name="Ningsih F."/>
            <person name="Yokota A."/>
            <person name="Sakai Y."/>
            <person name="Nanatani K."/>
            <person name="Yabe S."/>
            <person name="Oetari A."/>
            <person name="Sjamsuridzal W."/>
        </authorList>
    </citation>
    <scope>NUCLEOTIDE SEQUENCE [LARGE SCALE GENOMIC DNA]</scope>
    <source>
        <strain evidence="9">SL3-2-4</strain>
    </source>
</reference>
<feature type="region of interest" description="Disordered" evidence="6">
    <location>
        <begin position="95"/>
        <end position="122"/>
    </location>
</feature>
<dbReference type="InterPro" id="IPR001123">
    <property type="entry name" value="LeuE-type"/>
</dbReference>
<evidence type="ECO:0000256" key="3">
    <source>
        <dbReference type="ARBA" id="ARBA00022692"/>
    </source>
</evidence>
<dbReference type="PANTHER" id="PTHR30086">
    <property type="entry name" value="ARGININE EXPORTER PROTEIN ARGO"/>
    <property type="match status" value="1"/>
</dbReference>
<keyword evidence="2" id="KW-1003">Cell membrane</keyword>
<keyword evidence="3 7" id="KW-0812">Transmembrane</keyword>
<comment type="caution">
    <text evidence="8">The sequence shown here is derived from an EMBL/GenBank/DDBJ whole genome shotgun (WGS) entry which is preliminary data.</text>
</comment>
<dbReference type="PIRSF" id="PIRSF006324">
    <property type="entry name" value="LeuE"/>
    <property type="match status" value="1"/>
</dbReference>
<feature type="transmembrane region" description="Helical" evidence="7">
    <location>
        <begin position="172"/>
        <end position="199"/>
    </location>
</feature>
<evidence type="ECO:0000256" key="6">
    <source>
        <dbReference type="SAM" id="MobiDB-lite"/>
    </source>
</evidence>
<dbReference type="AlphaFoldDB" id="A0A4D4J744"/>
<dbReference type="GO" id="GO:0015171">
    <property type="term" value="F:amino acid transmembrane transporter activity"/>
    <property type="evidence" value="ECO:0007669"/>
    <property type="project" value="TreeGrafter"/>
</dbReference>